<proteinExistence type="predicted"/>
<evidence type="ECO:0000313" key="1">
    <source>
        <dbReference type="EMBL" id="SBP73510.1"/>
    </source>
</evidence>
<accession>A0A1A8C498</accession>
<dbReference type="EMBL" id="HADZ01009569">
    <property type="protein sequence ID" value="SBP73510.1"/>
    <property type="molecule type" value="Transcribed_RNA"/>
</dbReference>
<gene>
    <name evidence="1" type="primary">Nfu_g_1_019779</name>
</gene>
<reference evidence="1" key="1">
    <citation type="submission" date="2016-05" db="EMBL/GenBank/DDBJ databases">
        <authorList>
            <person name="Lavstsen T."/>
            <person name="Jespersen J.S."/>
        </authorList>
    </citation>
    <scope>NUCLEOTIDE SEQUENCE</scope>
    <source>
        <tissue evidence="1">Brain</tissue>
    </source>
</reference>
<protein>
    <submittedName>
        <fullName evidence="1">Uncharacterized protein</fullName>
    </submittedName>
</protein>
<name>A0A1A8C498_NOTKA</name>
<sequence length="50" mass="5542">RHSPPNRSLNVVSAVIKDINVSDTEGATGDLAPLVTFRAFMLKPWVGFWM</sequence>
<reference evidence="1" key="2">
    <citation type="submission" date="2016-06" db="EMBL/GenBank/DDBJ databases">
        <title>The genome of a short-lived fish provides insights into sex chromosome evolution and the genetic control of aging.</title>
        <authorList>
            <person name="Reichwald K."/>
            <person name="Felder M."/>
            <person name="Petzold A."/>
            <person name="Koch P."/>
            <person name="Groth M."/>
            <person name="Platzer M."/>
        </authorList>
    </citation>
    <scope>NUCLEOTIDE SEQUENCE</scope>
    <source>
        <tissue evidence="1">Brain</tissue>
    </source>
</reference>
<feature type="non-terminal residue" evidence="1">
    <location>
        <position position="1"/>
    </location>
</feature>
<dbReference type="AlphaFoldDB" id="A0A1A8C498"/>
<organism evidence="1">
    <name type="scientific">Nothobranchius kadleci</name>
    <name type="common">African annual killifish</name>
    <dbReference type="NCBI Taxonomy" id="1051664"/>
    <lineage>
        <taxon>Eukaryota</taxon>
        <taxon>Metazoa</taxon>
        <taxon>Chordata</taxon>
        <taxon>Craniata</taxon>
        <taxon>Vertebrata</taxon>
        <taxon>Euteleostomi</taxon>
        <taxon>Actinopterygii</taxon>
        <taxon>Neopterygii</taxon>
        <taxon>Teleostei</taxon>
        <taxon>Neoteleostei</taxon>
        <taxon>Acanthomorphata</taxon>
        <taxon>Ovalentaria</taxon>
        <taxon>Atherinomorphae</taxon>
        <taxon>Cyprinodontiformes</taxon>
        <taxon>Nothobranchiidae</taxon>
        <taxon>Nothobranchius</taxon>
    </lineage>
</organism>